<name>A0A0A2M5Z3_9FLAO</name>
<accession>A0A0A2M5Z3</accession>
<gene>
    <name evidence="1" type="ORF">Q765_03265</name>
</gene>
<evidence type="ECO:0000313" key="1">
    <source>
        <dbReference type="EMBL" id="KGO88087.1"/>
    </source>
</evidence>
<keyword evidence="2" id="KW-1185">Reference proteome</keyword>
<protein>
    <submittedName>
        <fullName evidence="1">Uncharacterized protein</fullName>
    </submittedName>
</protein>
<reference evidence="1 2" key="1">
    <citation type="submission" date="2013-09" db="EMBL/GenBank/DDBJ databases">
        <authorList>
            <person name="Zeng Z."/>
            <person name="Chen C."/>
        </authorList>
    </citation>
    <scope>NUCLEOTIDE SEQUENCE [LARGE SCALE GENOMIC DNA]</scope>
    <source>
        <strain evidence="1 2">WB 3.3-2</strain>
    </source>
</reference>
<dbReference type="AlphaFoldDB" id="A0A0A2M5Z3"/>
<dbReference type="Proteomes" id="UP000030152">
    <property type="component" value="Unassembled WGS sequence"/>
</dbReference>
<dbReference type="RefSeq" id="WP_020212254.1">
    <property type="nucleotide sequence ID" value="NZ_JRLX01000002.1"/>
</dbReference>
<dbReference type="EMBL" id="JRLX01000002">
    <property type="protein sequence ID" value="KGO88087.1"/>
    <property type="molecule type" value="Genomic_DNA"/>
</dbReference>
<evidence type="ECO:0000313" key="2">
    <source>
        <dbReference type="Proteomes" id="UP000030152"/>
    </source>
</evidence>
<dbReference type="STRING" id="1121895.GCA_000378485_01125"/>
<dbReference type="OrthoDB" id="1376985at2"/>
<proteinExistence type="predicted"/>
<comment type="caution">
    <text evidence="1">The sequence shown here is derived from an EMBL/GenBank/DDBJ whole genome shotgun (WGS) entry which is preliminary data.</text>
</comment>
<sequence length="96" mass="10544">MIVEIRETAPIIHFGFLFTKIDSPVGFPVKVWQNTLYNKNGYQVSIKAPGGGITKISDNEFEVLYTTTGNKVIDVEVISGGKKDTIKGNTINVTII</sequence>
<organism evidence="1 2">
    <name type="scientific">Flavobacterium rivuli WB 3.3-2 = DSM 21788</name>
    <dbReference type="NCBI Taxonomy" id="1121895"/>
    <lineage>
        <taxon>Bacteria</taxon>
        <taxon>Pseudomonadati</taxon>
        <taxon>Bacteroidota</taxon>
        <taxon>Flavobacteriia</taxon>
        <taxon>Flavobacteriales</taxon>
        <taxon>Flavobacteriaceae</taxon>
        <taxon>Flavobacterium</taxon>
    </lineage>
</organism>